<feature type="transmembrane region" description="Helical" evidence="14">
    <location>
        <begin position="159"/>
        <end position="180"/>
    </location>
</feature>
<evidence type="ECO:0000256" key="12">
    <source>
        <dbReference type="ARBA" id="ARBA00023201"/>
    </source>
</evidence>
<evidence type="ECO:0000313" key="15">
    <source>
        <dbReference type="EnsemblMetazoa" id="XP_038046552.1"/>
    </source>
</evidence>
<dbReference type="InterPro" id="IPR001734">
    <property type="entry name" value="Na/solute_symporter"/>
</dbReference>
<keyword evidence="3" id="KW-0813">Transport</keyword>
<name>A0A913Z4A6_PATMI</name>
<keyword evidence="9" id="KW-0406">Ion transport</keyword>
<keyword evidence="6" id="KW-0530">Neurotransmitter biosynthesis</keyword>
<evidence type="ECO:0000256" key="6">
    <source>
        <dbReference type="ARBA" id="ARBA00022979"/>
    </source>
</evidence>
<keyword evidence="8" id="KW-0915">Sodium</keyword>
<dbReference type="EnsemblMetazoa" id="XM_038190626.1">
    <property type="protein sequence ID" value="XP_038046554.1"/>
    <property type="gene ID" value="LOC119720784"/>
</dbReference>
<dbReference type="GeneID" id="119720784"/>
<proteinExistence type="inferred from homology"/>
<evidence type="ECO:0000256" key="8">
    <source>
        <dbReference type="ARBA" id="ARBA00023053"/>
    </source>
</evidence>
<dbReference type="PANTHER" id="PTHR45897">
    <property type="entry name" value="HIGH-AFFINITY CHOLINE TRANSPORTER 1"/>
    <property type="match status" value="1"/>
</dbReference>
<feature type="transmembrane region" description="Helical" evidence="14">
    <location>
        <begin position="262"/>
        <end position="290"/>
    </location>
</feature>
<feature type="transmembrane region" description="Helical" evidence="14">
    <location>
        <begin position="125"/>
        <end position="147"/>
    </location>
</feature>
<accession>A0A913Z4A6</accession>
<feature type="transmembrane region" description="Helical" evidence="14">
    <location>
        <begin position="371"/>
        <end position="391"/>
    </location>
</feature>
<evidence type="ECO:0000256" key="5">
    <source>
        <dbReference type="ARBA" id="ARBA00022847"/>
    </source>
</evidence>
<dbReference type="PANTHER" id="PTHR45897:SF4">
    <property type="entry name" value="HIGH-AFFINITY CHOLINE TRANSPORTER 1"/>
    <property type="match status" value="1"/>
</dbReference>
<feature type="transmembrane region" description="Helical" evidence="14">
    <location>
        <begin position="229"/>
        <end position="250"/>
    </location>
</feature>
<evidence type="ECO:0000256" key="11">
    <source>
        <dbReference type="ARBA" id="ARBA00023180"/>
    </source>
</evidence>
<dbReference type="OrthoDB" id="546820at2759"/>
<evidence type="ECO:0000256" key="3">
    <source>
        <dbReference type="ARBA" id="ARBA00022448"/>
    </source>
</evidence>
<dbReference type="Gene3D" id="1.20.1730.10">
    <property type="entry name" value="Sodium/glucose cotransporter"/>
    <property type="match status" value="1"/>
</dbReference>
<dbReference type="RefSeq" id="XP_038046552.1">
    <property type="nucleotide sequence ID" value="XM_038190624.1"/>
</dbReference>
<dbReference type="GO" id="GO:0005886">
    <property type="term" value="C:plasma membrane"/>
    <property type="evidence" value="ECO:0007669"/>
    <property type="project" value="TreeGrafter"/>
</dbReference>
<keyword evidence="11" id="KW-0325">Glycoprotein</keyword>
<evidence type="ECO:0000256" key="2">
    <source>
        <dbReference type="ARBA" id="ARBA00006434"/>
    </source>
</evidence>
<keyword evidence="5" id="KW-0769">Symport</keyword>
<dbReference type="Pfam" id="PF00474">
    <property type="entry name" value="SSF"/>
    <property type="match status" value="1"/>
</dbReference>
<evidence type="ECO:0008006" key="17">
    <source>
        <dbReference type="Google" id="ProtNLM"/>
    </source>
</evidence>
<dbReference type="RefSeq" id="XP_038046554.1">
    <property type="nucleotide sequence ID" value="XM_038190626.1"/>
</dbReference>
<dbReference type="AlphaFoldDB" id="A0A913Z4A6"/>
<evidence type="ECO:0000256" key="7">
    <source>
        <dbReference type="ARBA" id="ARBA00022989"/>
    </source>
</evidence>
<feature type="transmembrane region" description="Helical" evidence="14">
    <location>
        <begin position="310"/>
        <end position="336"/>
    </location>
</feature>
<feature type="transmembrane region" description="Helical" evidence="14">
    <location>
        <begin position="472"/>
        <end position="491"/>
    </location>
</feature>
<evidence type="ECO:0000256" key="14">
    <source>
        <dbReference type="SAM" id="Phobius"/>
    </source>
</evidence>
<feature type="transmembrane region" description="Helical" evidence="14">
    <location>
        <begin position="187"/>
        <end position="205"/>
    </location>
</feature>
<evidence type="ECO:0000256" key="13">
    <source>
        <dbReference type="RuleBase" id="RU362091"/>
    </source>
</evidence>
<organism evidence="15 16">
    <name type="scientific">Patiria miniata</name>
    <name type="common">Bat star</name>
    <name type="synonym">Asterina miniata</name>
    <dbReference type="NCBI Taxonomy" id="46514"/>
    <lineage>
        <taxon>Eukaryota</taxon>
        <taxon>Metazoa</taxon>
        <taxon>Echinodermata</taxon>
        <taxon>Eleutherozoa</taxon>
        <taxon>Asterozoa</taxon>
        <taxon>Asteroidea</taxon>
        <taxon>Valvatacea</taxon>
        <taxon>Valvatida</taxon>
        <taxon>Asterinidae</taxon>
        <taxon>Patiria</taxon>
    </lineage>
</organism>
<dbReference type="FunFam" id="1.20.1730.10:FF:000008">
    <property type="entry name" value="High affinity choline transporter 1"/>
    <property type="match status" value="1"/>
</dbReference>
<evidence type="ECO:0000313" key="16">
    <source>
        <dbReference type="Proteomes" id="UP000887568"/>
    </source>
</evidence>
<dbReference type="EnsemblMetazoa" id="XM_038190624.1">
    <property type="protein sequence ID" value="XP_038046552.1"/>
    <property type="gene ID" value="LOC119720784"/>
</dbReference>
<keyword evidence="12" id="KW-0739">Sodium transport</keyword>
<feature type="transmembrane region" description="Helical" evidence="14">
    <location>
        <begin position="6"/>
        <end position="25"/>
    </location>
</feature>
<evidence type="ECO:0000256" key="9">
    <source>
        <dbReference type="ARBA" id="ARBA00023065"/>
    </source>
</evidence>
<evidence type="ECO:0000256" key="4">
    <source>
        <dbReference type="ARBA" id="ARBA00022692"/>
    </source>
</evidence>
<keyword evidence="10 14" id="KW-0472">Membrane</keyword>
<dbReference type="GO" id="GO:0005307">
    <property type="term" value="F:choline:sodium symporter activity"/>
    <property type="evidence" value="ECO:0007669"/>
    <property type="project" value="TreeGrafter"/>
</dbReference>
<feature type="transmembrane region" description="Helical" evidence="14">
    <location>
        <begin position="397"/>
        <end position="419"/>
    </location>
</feature>
<evidence type="ECO:0000256" key="1">
    <source>
        <dbReference type="ARBA" id="ARBA00004141"/>
    </source>
</evidence>
<dbReference type="PROSITE" id="PS50283">
    <property type="entry name" value="NA_SOLUT_SYMP_3"/>
    <property type="match status" value="1"/>
</dbReference>
<protein>
    <recommendedName>
        <fullName evidence="17">High-affinity choline transporter 1</fullName>
    </recommendedName>
</protein>
<keyword evidence="7 14" id="KW-1133">Transmembrane helix</keyword>
<sequence>MAINWGGVAGIIVFYLLILAVGLWASRKNKGSKDQEQVVLAGRNIGAVVGIFTMTATWVGGGYINGTAENVFKPKGNSGLVWTQAVWGYSTSLVLGGLFFAKIMRSKGYITMLDPFQLKYGSRMGGLLFIPALTGELFWTAAILNALGSTISVVLELDMTLSVIVSACIAVFYTFFGGLYSVVYTDIIQLICIFVGLWICVPFAMTNEAVEPIGSTSQEWLGTIESDQAGLWIDSALLLVCGGIPWQAYFQRVLSSKTPRTAQILSFVAGFGCILMGIPSVLIGAVGASTSWNDTTLDLGKIDPYSQTSLILPLVIQYLTPPVISFIGLGAVSAAVMSSADSSILSSSSMFTHNIYKQVFRPKAGKVELVWVMRASIVVAGVIATVLGLSINSVYKLFVFCSDFVYVVLFPQLLCVIYFSKCNTYGSLLAYIVALILRFGGGDSLLGIPALIKYPYYDEEEEVQLFPYKTLSMLSSLLTILVVSYPLDYLFKKGTIPKRYDFFRCVVNLPSAKDQVDFDDDEVKYKLKRRDSTDSPAEEDE</sequence>
<dbReference type="GO" id="GO:0008292">
    <property type="term" value="P:acetylcholine biosynthetic process"/>
    <property type="evidence" value="ECO:0007669"/>
    <property type="project" value="TreeGrafter"/>
</dbReference>
<feature type="transmembrane region" description="Helical" evidence="14">
    <location>
        <begin position="45"/>
        <end position="66"/>
    </location>
</feature>
<comment type="subcellular location">
    <subcellularLocation>
        <location evidence="1">Membrane</location>
        <topology evidence="1">Multi-pass membrane protein</topology>
    </subcellularLocation>
</comment>
<dbReference type="InterPro" id="IPR038377">
    <property type="entry name" value="Na/Glc_symporter_sf"/>
</dbReference>
<dbReference type="RefSeq" id="XP_038046555.1">
    <property type="nucleotide sequence ID" value="XM_038190627.1"/>
</dbReference>
<dbReference type="InterPro" id="IPR052244">
    <property type="entry name" value="Choline_transporter"/>
</dbReference>
<dbReference type="Proteomes" id="UP000887568">
    <property type="component" value="Unplaced"/>
</dbReference>
<feature type="transmembrane region" description="Helical" evidence="14">
    <location>
        <begin position="86"/>
        <end position="104"/>
    </location>
</feature>
<keyword evidence="4 14" id="KW-0812">Transmembrane</keyword>
<dbReference type="CDD" id="cd11474">
    <property type="entry name" value="SLC5sbd_CHT"/>
    <property type="match status" value="1"/>
</dbReference>
<keyword evidence="16" id="KW-1185">Reference proteome</keyword>
<feature type="transmembrane region" description="Helical" evidence="14">
    <location>
        <begin position="428"/>
        <end position="452"/>
    </location>
</feature>
<reference evidence="15" key="1">
    <citation type="submission" date="2022-11" db="UniProtKB">
        <authorList>
            <consortium name="EnsemblMetazoa"/>
        </authorList>
    </citation>
    <scope>IDENTIFICATION</scope>
</reference>
<evidence type="ECO:0000256" key="10">
    <source>
        <dbReference type="ARBA" id="ARBA00023136"/>
    </source>
</evidence>
<dbReference type="OMA" id="WKTKNTG"/>
<comment type="similarity">
    <text evidence="2 13">Belongs to the sodium:solute symporter (SSF) (TC 2.A.21) family.</text>
</comment>
<dbReference type="EnsemblMetazoa" id="XM_038190627.1">
    <property type="protein sequence ID" value="XP_038046555.1"/>
    <property type="gene ID" value="LOC119720784"/>
</dbReference>